<keyword evidence="2" id="KW-1185">Reference proteome</keyword>
<proteinExistence type="predicted"/>
<gene>
    <name evidence="1" type="ORF">DCL27_00350</name>
</gene>
<organism evidence="1 2">
    <name type="scientific">Edwardsiella tarda ATCC 15947 = NBRC 105688</name>
    <dbReference type="NCBI Taxonomy" id="667121"/>
    <lineage>
        <taxon>Bacteria</taxon>
        <taxon>Pseudomonadati</taxon>
        <taxon>Pseudomonadota</taxon>
        <taxon>Gammaproteobacteria</taxon>
        <taxon>Enterobacterales</taxon>
        <taxon>Hafniaceae</taxon>
        <taxon>Edwardsiella</taxon>
    </lineage>
</organism>
<reference evidence="1" key="1">
    <citation type="submission" date="2021-09" db="EMBL/GenBank/DDBJ databases">
        <title>Comparative genomics of Edwardsiella genus reveals species-based diversity.</title>
        <authorList>
            <person name="Tekedar H.C."/>
            <person name="Kumru S."/>
            <person name="Waldbieser G.C."/>
            <person name="Reichley S.R."/>
            <person name="Lawrence M.L."/>
            <person name="Griffin M.J."/>
        </authorList>
    </citation>
    <scope>NUCLEOTIDE SEQUENCE</scope>
    <source>
        <strain evidence="1">ATCC 15947</strain>
    </source>
</reference>
<evidence type="ECO:0000313" key="2">
    <source>
        <dbReference type="Proteomes" id="UP000245918"/>
    </source>
</evidence>
<protein>
    <submittedName>
        <fullName evidence="1">Uncharacterized protein</fullName>
    </submittedName>
</protein>
<sequence>MRNSLILVCLLVLATAAFTWQTYQRGKQQGQSEEQRKVVADSAALLQEVRNTAADARNVLAQIQATAQQRNTQGGRTP</sequence>
<evidence type="ECO:0000313" key="1">
    <source>
        <dbReference type="EMBL" id="UCQ00299.1"/>
    </source>
</evidence>
<accession>A0AC61TIC4</accession>
<dbReference type="EMBL" id="CP084506">
    <property type="protein sequence ID" value="UCQ00299.1"/>
    <property type="molecule type" value="Genomic_DNA"/>
</dbReference>
<name>A0AC61TIC4_EDWTA</name>
<dbReference type="Proteomes" id="UP000245918">
    <property type="component" value="Chromosome"/>
</dbReference>